<dbReference type="CDD" id="cd07379">
    <property type="entry name" value="MPP_239FB"/>
    <property type="match status" value="1"/>
</dbReference>
<sequence>MAPVLRRTRFVCVSDTHNASPTNGAFKLPRGDVLIHAGDLTNQGSLSELRRTVDWIEKADFEVKIVIAGNHDITLDADFYRQHGLYFHNQHPQDPQECLQLLTSSSTIKYLNHQSADIWLTKEGGPQTTFKIFGSPYSPARGLWAFGFPLEEASQLWDQIPLDTDIIVTHTPPKFHCDESGGRGSAGCEVLRQTLWRVRPRLAVCGHIHEGRGVERITWDLTALNVKYKEEDTGYWKDPGCDNNKQSTVNLSTKGGAALDNDGSHHRENGEAEPIIQSGSPLGKSTLQSIIEKKGAKQAAPPVKKPTSRLRPRERTDSQPSNSVSQVTSSGNKNSASSAFPPIDTPSMGIQPIKRTVTFLEPNSTIPSPFADANAPSPPSGIDDVPPATRGQGGLPTSQRSDLEALCGRMGRRETCVINAAIMASSWAHKGSGSKKYNKPIVVDIDLPVWANNASSSY</sequence>
<dbReference type="EMBL" id="FWEW01000563">
    <property type="protein sequence ID" value="SLM35154.1"/>
    <property type="molecule type" value="Genomic_DNA"/>
</dbReference>
<accession>A0A1W5CW94</accession>
<reference evidence="4" key="1">
    <citation type="submission" date="2017-03" db="EMBL/GenBank/DDBJ databases">
        <authorList>
            <person name="Sharma R."/>
            <person name="Thines M."/>
        </authorList>
    </citation>
    <scope>NUCLEOTIDE SEQUENCE [LARGE SCALE GENOMIC DNA]</scope>
</reference>
<feature type="region of interest" description="Disordered" evidence="1">
    <location>
        <begin position="238"/>
        <end position="349"/>
    </location>
</feature>
<dbReference type="SUPFAM" id="SSF56300">
    <property type="entry name" value="Metallo-dependent phosphatases"/>
    <property type="match status" value="1"/>
</dbReference>
<dbReference type="PANTHER" id="PTHR12905:SF16">
    <property type="entry name" value="SER_THR PROTEIN PHOSPHATASE FAMILY PROTEIN (AFU_ORTHOLOGUE AFUA_1G06000)"/>
    <property type="match status" value="1"/>
</dbReference>
<dbReference type="GO" id="GO:0016787">
    <property type="term" value="F:hydrolase activity"/>
    <property type="evidence" value="ECO:0007669"/>
    <property type="project" value="InterPro"/>
</dbReference>
<dbReference type="Proteomes" id="UP000192927">
    <property type="component" value="Unassembled WGS sequence"/>
</dbReference>
<feature type="domain" description="Calcineurin-like phosphoesterase" evidence="2">
    <location>
        <begin position="9"/>
        <end position="210"/>
    </location>
</feature>
<dbReference type="PANTHER" id="PTHR12905">
    <property type="entry name" value="METALLOPHOSPHOESTERASE"/>
    <property type="match status" value="1"/>
</dbReference>
<feature type="compositionally biased region" description="Polar residues" evidence="1">
    <location>
        <begin position="318"/>
        <end position="338"/>
    </location>
</feature>
<dbReference type="Pfam" id="PF00149">
    <property type="entry name" value="Metallophos"/>
    <property type="match status" value="1"/>
</dbReference>
<evidence type="ECO:0000313" key="3">
    <source>
        <dbReference type="EMBL" id="SLM35154.1"/>
    </source>
</evidence>
<feature type="compositionally biased region" description="Polar residues" evidence="1">
    <location>
        <begin position="277"/>
        <end position="289"/>
    </location>
</feature>
<evidence type="ECO:0000259" key="2">
    <source>
        <dbReference type="Pfam" id="PF00149"/>
    </source>
</evidence>
<feature type="compositionally biased region" description="Polar residues" evidence="1">
    <location>
        <begin position="243"/>
        <end position="253"/>
    </location>
</feature>
<organism evidence="3 4">
    <name type="scientific">Lasallia pustulata</name>
    <dbReference type="NCBI Taxonomy" id="136370"/>
    <lineage>
        <taxon>Eukaryota</taxon>
        <taxon>Fungi</taxon>
        <taxon>Dikarya</taxon>
        <taxon>Ascomycota</taxon>
        <taxon>Pezizomycotina</taxon>
        <taxon>Lecanoromycetes</taxon>
        <taxon>OSLEUM clade</taxon>
        <taxon>Umbilicariomycetidae</taxon>
        <taxon>Umbilicariales</taxon>
        <taxon>Umbilicariaceae</taxon>
        <taxon>Lasallia</taxon>
    </lineage>
</organism>
<evidence type="ECO:0000256" key="1">
    <source>
        <dbReference type="SAM" id="MobiDB-lite"/>
    </source>
</evidence>
<dbReference type="AlphaFoldDB" id="A0A1W5CW94"/>
<dbReference type="InterPro" id="IPR051693">
    <property type="entry name" value="UPF0046_metallophosphoest"/>
</dbReference>
<proteinExistence type="predicted"/>
<name>A0A1W5CW94_9LECA</name>
<protein>
    <submittedName>
        <fullName evidence="3">Metallo-dependent phosphatase-like</fullName>
    </submittedName>
</protein>
<evidence type="ECO:0000313" key="4">
    <source>
        <dbReference type="Proteomes" id="UP000192927"/>
    </source>
</evidence>
<dbReference type="InterPro" id="IPR004843">
    <property type="entry name" value="Calcineurin-like_PHP"/>
</dbReference>
<dbReference type="InterPro" id="IPR029052">
    <property type="entry name" value="Metallo-depent_PP-like"/>
</dbReference>
<dbReference type="Gene3D" id="3.60.21.10">
    <property type="match status" value="1"/>
</dbReference>
<keyword evidence="4" id="KW-1185">Reference proteome</keyword>